<dbReference type="GeneID" id="78521597"/>
<accession>A0A3S6QVG1</accession>
<dbReference type="Pfam" id="PF11148">
    <property type="entry name" value="DUF2922"/>
    <property type="match status" value="1"/>
</dbReference>
<sequence>MKQLDLVFTDETGKNKTHFRLDGAKETLSAETVRDTMQKLISLEIFVAKKGQKMFVTPVEAKYIETLETPIFTL</sequence>
<dbReference type="AlphaFoldDB" id="A0A3S6QVG1"/>
<dbReference type="Proteomes" id="UP000324497">
    <property type="component" value="Chromosome"/>
</dbReference>
<protein>
    <recommendedName>
        <fullName evidence="3">DUF2922 domain-containing protein</fullName>
    </recommendedName>
</protein>
<dbReference type="KEGG" id="lng:BSQ50_05535"/>
<evidence type="ECO:0000313" key="2">
    <source>
        <dbReference type="Proteomes" id="UP000324497"/>
    </source>
</evidence>
<dbReference type="InterPro" id="IPR021321">
    <property type="entry name" value="DUF2922"/>
</dbReference>
<evidence type="ECO:0000313" key="1">
    <source>
        <dbReference type="EMBL" id="AUJ32064.1"/>
    </source>
</evidence>
<proteinExistence type="predicted"/>
<evidence type="ECO:0008006" key="3">
    <source>
        <dbReference type="Google" id="ProtNLM"/>
    </source>
</evidence>
<reference evidence="1 2" key="1">
    <citation type="submission" date="2016-11" db="EMBL/GenBank/DDBJ databases">
        <title>Interaction between Lactobacillus species and yeast in water kefir.</title>
        <authorList>
            <person name="Behr J."/>
            <person name="Xu D."/>
            <person name="Vogel R.F."/>
        </authorList>
    </citation>
    <scope>NUCLEOTIDE SEQUENCE [LARGE SCALE GENOMIC DNA]</scope>
    <source>
        <strain evidence="1 2">TMW 1.1827</strain>
    </source>
</reference>
<keyword evidence="2" id="KW-1185">Reference proteome</keyword>
<gene>
    <name evidence="1" type="ORF">BSQ50_05535</name>
</gene>
<dbReference type="RefSeq" id="WP_057886100.1">
    <property type="nucleotide sequence ID" value="NZ_CP018180.1"/>
</dbReference>
<dbReference type="EMBL" id="CP018180">
    <property type="protein sequence ID" value="AUJ32064.1"/>
    <property type="molecule type" value="Genomic_DNA"/>
</dbReference>
<name>A0A3S6QVG1_9LACO</name>
<organism evidence="1 2">
    <name type="scientific">Liquorilactobacillus nagelii</name>
    <dbReference type="NCBI Taxonomy" id="82688"/>
    <lineage>
        <taxon>Bacteria</taxon>
        <taxon>Bacillati</taxon>
        <taxon>Bacillota</taxon>
        <taxon>Bacilli</taxon>
        <taxon>Lactobacillales</taxon>
        <taxon>Lactobacillaceae</taxon>
        <taxon>Liquorilactobacillus</taxon>
    </lineage>
</organism>